<dbReference type="InterPro" id="IPR004821">
    <property type="entry name" value="Cyt_trans-like"/>
</dbReference>
<evidence type="ECO:0000256" key="2">
    <source>
        <dbReference type="ARBA" id="ARBA00005019"/>
    </source>
</evidence>
<dbReference type="EC" id="2.7.7.18" evidence="10"/>
<evidence type="ECO:0000256" key="9">
    <source>
        <dbReference type="ARBA" id="ARBA00048721"/>
    </source>
</evidence>
<evidence type="ECO:0000256" key="5">
    <source>
        <dbReference type="ARBA" id="ARBA00022695"/>
    </source>
</evidence>
<keyword evidence="14" id="KW-1185">Reference proteome</keyword>
<keyword evidence="6 10" id="KW-0547">Nucleotide-binding</keyword>
<dbReference type="Proteomes" id="UP000321805">
    <property type="component" value="Chromosome"/>
</dbReference>
<feature type="region of interest" description="Disordered" evidence="11">
    <location>
        <begin position="1"/>
        <end position="86"/>
    </location>
</feature>
<dbReference type="PANTHER" id="PTHR39321:SF3">
    <property type="entry name" value="PHOSPHOPANTETHEINE ADENYLYLTRANSFERASE"/>
    <property type="match status" value="1"/>
</dbReference>
<dbReference type="NCBIfam" id="TIGR00482">
    <property type="entry name" value="nicotinate (nicotinamide) nucleotide adenylyltransferase"/>
    <property type="match status" value="1"/>
</dbReference>
<evidence type="ECO:0000313" key="14">
    <source>
        <dbReference type="Proteomes" id="UP000321805"/>
    </source>
</evidence>
<evidence type="ECO:0000256" key="1">
    <source>
        <dbReference type="ARBA" id="ARBA00002324"/>
    </source>
</evidence>
<dbReference type="KEGG" id="bsol:FSW04_20235"/>
<evidence type="ECO:0000259" key="12">
    <source>
        <dbReference type="Pfam" id="PF01467"/>
    </source>
</evidence>
<dbReference type="PANTHER" id="PTHR39321">
    <property type="entry name" value="NICOTINATE-NUCLEOTIDE ADENYLYLTRANSFERASE-RELATED"/>
    <property type="match status" value="1"/>
</dbReference>
<dbReference type="NCBIfam" id="NF000840">
    <property type="entry name" value="PRK00071.1-3"/>
    <property type="match status" value="1"/>
</dbReference>
<evidence type="ECO:0000256" key="4">
    <source>
        <dbReference type="ARBA" id="ARBA00022679"/>
    </source>
</evidence>
<gene>
    <name evidence="10 13" type="primary">nadD</name>
    <name evidence="13" type="ORF">FSW04_20235</name>
</gene>
<protein>
    <recommendedName>
        <fullName evidence="10">Probable nicotinate-nucleotide adenylyltransferase</fullName>
        <ecNumber evidence="10">2.7.7.18</ecNumber>
    </recommendedName>
    <alternativeName>
        <fullName evidence="10">Deamido-NAD(+) diphosphorylase</fullName>
    </alternativeName>
    <alternativeName>
        <fullName evidence="10">Deamido-NAD(+) pyrophosphorylase</fullName>
    </alternativeName>
    <alternativeName>
        <fullName evidence="10">Nicotinate mononucleotide adenylyltransferase</fullName>
        <shortName evidence="10">NaMN adenylyltransferase</shortName>
    </alternativeName>
</protein>
<keyword evidence="5 10" id="KW-0548">Nucleotidyltransferase</keyword>
<comment type="similarity">
    <text evidence="10">Belongs to the NadD family.</text>
</comment>
<dbReference type="Pfam" id="PF01467">
    <property type="entry name" value="CTP_transf_like"/>
    <property type="match status" value="1"/>
</dbReference>
<evidence type="ECO:0000256" key="7">
    <source>
        <dbReference type="ARBA" id="ARBA00022840"/>
    </source>
</evidence>
<accession>A0A5B8U9I0</accession>
<dbReference type="OrthoDB" id="5295945at2"/>
<evidence type="ECO:0000256" key="3">
    <source>
        <dbReference type="ARBA" id="ARBA00022642"/>
    </source>
</evidence>
<dbReference type="UniPathway" id="UPA00253">
    <property type="reaction ID" value="UER00332"/>
</dbReference>
<evidence type="ECO:0000313" key="13">
    <source>
        <dbReference type="EMBL" id="QEC49675.1"/>
    </source>
</evidence>
<reference evidence="13 14" key="1">
    <citation type="journal article" date="2018" name="J. Microbiol.">
        <title>Baekduia soli gen. nov., sp. nov., a novel bacterium isolated from the soil of Baekdu Mountain and proposal of a novel family name, Baekduiaceae fam. nov.</title>
        <authorList>
            <person name="An D.S."/>
            <person name="Siddiqi M.Z."/>
            <person name="Kim K.H."/>
            <person name="Yu H.S."/>
            <person name="Im W.T."/>
        </authorList>
    </citation>
    <scope>NUCLEOTIDE SEQUENCE [LARGE SCALE GENOMIC DNA]</scope>
    <source>
        <strain evidence="13 14">BR7-21</strain>
    </source>
</reference>
<dbReference type="AlphaFoldDB" id="A0A5B8U9I0"/>
<dbReference type="HAMAP" id="MF_00244">
    <property type="entry name" value="NaMN_adenylyltr"/>
    <property type="match status" value="1"/>
</dbReference>
<dbReference type="CDD" id="cd02165">
    <property type="entry name" value="NMNAT"/>
    <property type="match status" value="1"/>
</dbReference>
<name>A0A5B8U9I0_9ACTN</name>
<comment type="function">
    <text evidence="1 10">Catalyzes the reversible adenylation of nicotinate mononucleotide (NaMN) to nicotinic acid adenine dinucleotide (NaAD).</text>
</comment>
<keyword evidence="4 10" id="KW-0808">Transferase</keyword>
<comment type="pathway">
    <text evidence="2 10">Cofactor biosynthesis; NAD(+) biosynthesis; deamido-NAD(+) from nicotinate D-ribonucleotide: step 1/1.</text>
</comment>
<feature type="domain" description="Cytidyltransferase-like" evidence="12">
    <location>
        <begin position="85"/>
        <end position="252"/>
    </location>
</feature>
<organism evidence="13 14">
    <name type="scientific">Baekduia soli</name>
    <dbReference type="NCBI Taxonomy" id="496014"/>
    <lineage>
        <taxon>Bacteria</taxon>
        <taxon>Bacillati</taxon>
        <taxon>Actinomycetota</taxon>
        <taxon>Thermoleophilia</taxon>
        <taxon>Solirubrobacterales</taxon>
        <taxon>Baekduiaceae</taxon>
        <taxon>Baekduia</taxon>
    </lineage>
</organism>
<keyword evidence="3 10" id="KW-0662">Pyridine nucleotide biosynthesis</keyword>
<dbReference type="SUPFAM" id="SSF52374">
    <property type="entry name" value="Nucleotidylyl transferase"/>
    <property type="match status" value="1"/>
</dbReference>
<sequence>MPTPPRARSSSASTRPASTSTPRRASPTAASSGSAPRSATRPRSCTPAARSACASSARSSTSCEGTGTSAADGRGSGPPARRVGILGGTFNPPHIAHLLCAQEAHDQLGLDLVLLMPVAAPPHKEAESDPGAAARVAMCELAVAGDERFAVSELEVQRGGASYTVDTLRALHATLPGDDLTFIVGGDMAFSLPTWREPAEVVTLARLAIAEREGARRGDILERLATIPGAVDRADFFDLPRMDVSSSLVRRRVVTGRPIRYLVTDPVAEYIAQHGLYAGPVGSPTPSA</sequence>
<dbReference type="GO" id="GO:0009435">
    <property type="term" value="P:NAD+ biosynthetic process"/>
    <property type="evidence" value="ECO:0007669"/>
    <property type="project" value="UniProtKB-UniRule"/>
</dbReference>
<feature type="compositionally biased region" description="Low complexity" evidence="11">
    <location>
        <begin position="1"/>
        <end position="63"/>
    </location>
</feature>
<keyword evidence="8 10" id="KW-0520">NAD</keyword>
<evidence type="ECO:0000256" key="11">
    <source>
        <dbReference type="SAM" id="MobiDB-lite"/>
    </source>
</evidence>
<evidence type="ECO:0000256" key="6">
    <source>
        <dbReference type="ARBA" id="ARBA00022741"/>
    </source>
</evidence>
<evidence type="ECO:0000256" key="8">
    <source>
        <dbReference type="ARBA" id="ARBA00023027"/>
    </source>
</evidence>
<dbReference type="InterPro" id="IPR014729">
    <property type="entry name" value="Rossmann-like_a/b/a_fold"/>
</dbReference>
<comment type="catalytic activity">
    <reaction evidence="9 10">
        <text>nicotinate beta-D-ribonucleotide + ATP + H(+) = deamido-NAD(+) + diphosphate</text>
        <dbReference type="Rhea" id="RHEA:22860"/>
        <dbReference type="ChEBI" id="CHEBI:15378"/>
        <dbReference type="ChEBI" id="CHEBI:30616"/>
        <dbReference type="ChEBI" id="CHEBI:33019"/>
        <dbReference type="ChEBI" id="CHEBI:57502"/>
        <dbReference type="ChEBI" id="CHEBI:58437"/>
        <dbReference type="EC" id="2.7.7.18"/>
    </reaction>
</comment>
<proteinExistence type="inferred from homology"/>
<dbReference type="GO" id="GO:0005524">
    <property type="term" value="F:ATP binding"/>
    <property type="evidence" value="ECO:0007669"/>
    <property type="project" value="UniProtKB-KW"/>
</dbReference>
<dbReference type="EMBL" id="CP042430">
    <property type="protein sequence ID" value="QEC49675.1"/>
    <property type="molecule type" value="Genomic_DNA"/>
</dbReference>
<keyword evidence="7 10" id="KW-0067">ATP-binding</keyword>
<evidence type="ECO:0000256" key="10">
    <source>
        <dbReference type="HAMAP-Rule" id="MF_00244"/>
    </source>
</evidence>
<dbReference type="InterPro" id="IPR005248">
    <property type="entry name" value="NadD/NMNAT"/>
</dbReference>
<dbReference type="GO" id="GO:0004515">
    <property type="term" value="F:nicotinate-nucleotide adenylyltransferase activity"/>
    <property type="evidence" value="ECO:0007669"/>
    <property type="project" value="UniProtKB-UniRule"/>
</dbReference>
<dbReference type="Gene3D" id="3.40.50.620">
    <property type="entry name" value="HUPs"/>
    <property type="match status" value="1"/>
</dbReference>